<keyword evidence="3" id="KW-1185">Reference proteome</keyword>
<dbReference type="STRING" id="412690.SAMN04489834_3104"/>
<dbReference type="InterPro" id="IPR032830">
    <property type="entry name" value="XPB/Ssl2_N"/>
</dbReference>
<evidence type="ECO:0000313" key="2">
    <source>
        <dbReference type="EMBL" id="SDT21449.1"/>
    </source>
</evidence>
<dbReference type="EMBL" id="LT629742">
    <property type="protein sequence ID" value="SDT21449.1"/>
    <property type="molecule type" value="Genomic_DNA"/>
</dbReference>
<dbReference type="RefSeq" id="WP_083364834.1">
    <property type="nucleotide sequence ID" value="NZ_LT629742.1"/>
</dbReference>
<protein>
    <submittedName>
        <fullName evidence="2">Helicase conserved C-terminal domain-containing protein</fullName>
    </submittedName>
</protein>
<feature type="domain" description="Helicase XPB/Ssl2 N-terminal" evidence="1">
    <location>
        <begin position="382"/>
        <end position="505"/>
    </location>
</feature>
<proteinExistence type="predicted"/>
<keyword evidence="2" id="KW-0067">ATP-binding</keyword>
<keyword evidence="2" id="KW-0347">Helicase</keyword>
<sequence>MLSLAARLRALTDEQLAASLALREFPVAGVRDYFDLAEALLAPESVHAALATLDRTRLAVLAVAGDLIAEATPATDVASSADTAGGLLVAADAAASASAIADRLSELGHSAVDAAEVRARAERLHELLLGTLSESADGEVQFAPFAAVSEQLRAWPASGLPSTAELASPTPANADDSLVAAASKPSAETARDRLAAEHAFSSTAVVAELVAALILDPARELARGGLSLPDAKRLALAAGIAFEEVPRFLGLAERAALVEREGALWQHSDAGEAWLHGNAAQRWRTLAEAWLGGLATDVRALLAERAHGPWGDSLQTAVSWIFPAAGDTLQQRIDDRTAEAELLGITADGEPSAAGSALLEQDGAAAELVVADLLPPEVSTVYLQQDLTAVAPGPLTPSVDARLRTMAEVESRELASSYRVTASSINRALAAGETAESILSFLASISLTGIPQPLDYLVTESAARYGRLRVGPADDELFQSAIRSEDVALIHTVAVDQALSAFGLQQGGPHRLLSRFAPEQLFWALSDARYPVALEDAGGDVVHLTRRRPPRAEVPDPVDPLPGLIAALRDSDADTAPTGQAWLARQIDLAIRSKHALVVSVRMPGGEVSDYLLEPASVANGRLRARDRRADIERTLPLSSIAAITTA</sequence>
<evidence type="ECO:0000259" key="1">
    <source>
        <dbReference type="Pfam" id="PF13625"/>
    </source>
</evidence>
<gene>
    <name evidence="2" type="ORF">SAMN04489834_3104</name>
</gene>
<dbReference type="Proteomes" id="UP000181956">
    <property type="component" value="Chromosome I"/>
</dbReference>
<dbReference type="OrthoDB" id="3415124at2"/>
<evidence type="ECO:0000313" key="3">
    <source>
        <dbReference type="Proteomes" id="UP000181956"/>
    </source>
</evidence>
<keyword evidence="2" id="KW-0378">Hydrolase</keyword>
<name>A0A1H1YJJ5_9MICO</name>
<dbReference type="Pfam" id="PF13625">
    <property type="entry name" value="Helicase_C_3"/>
    <property type="match status" value="1"/>
</dbReference>
<dbReference type="GO" id="GO:0004386">
    <property type="term" value="F:helicase activity"/>
    <property type="evidence" value="ECO:0007669"/>
    <property type="project" value="UniProtKB-KW"/>
</dbReference>
<organism evidence="2 3">
    <name type="scientific">Microterricola viridarii</name>
    <dbReference type="NCBI Taxonomy" id="412690"/>
    <lineage>
        <taxon>Bacteria</taxon>
        <taxon>Bacillati</taxon>
        <taxon>Actinomycetota</taxon>
        <taxon>Actinomycetes</taxon>
        <taxon>Micrococcales</taxon>
        <taxon>Microbacteriaceae</taxon>
        <taxon>Microterricola</taxon>
    </lineage>
</organism>
<keyword evidence="2" id="KW-0547">Nucleotide-binding</keyword>
<accession>A0A1H1YJJ5</accession>
<dbReference type="AlphaFoldDB" id="A0A1H1YJJ5"/>
<reference evidence="3" key="1">
    <citation type="submission" date="2016-10" db="EMBL/GenBank/DDBJ databases">
        <authorList>
            <person name="Varghese N."/>
            <person name="Submissions S."/>
        </authorList>
    </citation>
    <scope>NUCLEOTIDE SEQUENCE [LARGE SCALE GENOMIC DNA]</scope>
    <source>
        <strain evidence="3">DSM 21772</strain>
    </source>
</reference>